<feature type="coiled-coil region" evidence="1">
    <location>
        <begin position="107"/>
        <end position="158"/>
    </location>
</feature>
<reference evidence="2" key="1">
    <citation type="submission" date="2021-01" db="EMBL/GenBank/DDBJ databases">
        <authorList>
            <consortium name="Genoscope - CEA"/>
            <person name="William W."/>
        </authorList>
    </citation>
    <scope>NUCLEOTIDE SEQUENCE</scope>
</reference>
<protein>
    <submittedName>
        <fullName evidence="2">Uncharacterized protein</fullName>
    </submittedName>
</protein>
<accession>A0A8S1NUG9</accession>
<sequence>MQLNDYKINRKLLNFTNNQGSNTKIKYLSRDSSVNQIEQSIYKSLSSSQMLCKSHRNNNYITNKIQQISTIGNIYNKDSAYFNNTSNDLSNIPPIRSLNKDDGDKLIASLNHQIKQQNILISNLKQLISTQTNDIAQQSELNQNFSEKQQNYQETEQNYHSFNLKILQIAQVTEILPYTNDSLEILNQIYSNDCLLQIAIQQRYQRLKLNLMNKWYKATQLSKQLNKFIQQLDRKKLSQYYFQWKRYLSLKKRLFLFNQVKQFRFMIQNWNKWKNYINIKIQFQQNWTKAIQFYSQKLQYKYFQMLKYFYLHYNFQKTEFQNLSFSTRQKLDLFRLSQCINKWRNIIFQRKLLQGKLSNYKKQQQLTLRKKIIRFLYLNQKYYEQRQQTILQERTKKYLIKIFVFLKVHFKNVAFKKNQIKQNKNYFVKYHVWKQWQRKQNVKRQLGIVSQKIIEKRLSKYIEKLFLSLKNNAKYKKLIKQNFELISQKQNNRIMNKSMIIWLSSLLKQRIRLDLEQSSQIIQLKQIDQQQSDEVFELNQIYLNKLEEVKIQDQEIQNLKCIQENQNRIQHELQMQQDKDELQILQEQKNLIQEQINGLKQQNNQANDVCNNDQEILKLQLEMNNSIFNEQQEKYIELKEDYSKIINDYERRIRNLEIHYLEQSKQQKIKIQQIQNDNKNLELQGSRHNSQPEYFSEMKQPNILFFEDKINFNTQNSPEKVSLNQQLIQDEETVKLREDIKKRLAYLKSQMDLNK</sequence>
<evidence type="ECO:0000313" key="3">
    <source>
        <dbReference type="Proteomes" id="UP000692954"/>
    </source>
</evidence>
<name>A0A8S1NUG9_9CILI</name>
<organism evidence="2 3">
    <name type="scientific">Paramecium sonneborni</name>
    <dbReference type="NCBI Taxonomy" id="65129"/>
    <lineage>
        <taxon>Eukaryota</taxon>
        <taxon>Sar</taxon>
        <taxon>Alveolata</taxon>
        <taxon>Ciliophora</taxon>
        <taxon>Intramacronucleata</taxon>
        <taxon>Oligohymenophorea</taxon>
        <taxon>Peniculida</taxon>
        <taxon>Parameciidae</taxon>
        <taxon>Paramecium</taxon>
    </lineage>
</organism>
<evidence type="ECO:0000256" key="1">
    <source>
        <dbReference type="SAM" id="Coils"/>
    </source>
</evidence>
<evidence type="ECO:0000313" key="2">
    <source>
        <dbReference type="EMBL" id="CAD8093043.1"/>
    </source>
</evidence>
<dbReference type="OrthoDB" id="308828at2759"/>
<gene>
    <name evidence="2" type="ORF">PSON_ATCC_30995.1.T0600066</name>
</gene>
<keyword evidence="1" id="KW-0175">Coiled coil</keyword>
<feature type="coiled-coil region" evidence="1">
    <location>
        <begin position="639"/>
        <end position="691"/>
    </location>
</feature>
<dbReference type="Proteomes" id="UP000692954">
    <property type="component" value="Unassembled WGS sequence"/>
</dbReference>
<comment type="caution">
    <text evidence="2">The sequence shown here is derived from an EMBL/GenBank/DDBJ whole genome shotgun (WGS) entry which is preliminary data.</text>
</comment>
<keyword evidence="3" id="KW-1185">Reference proteome</keyword>
<dbReference type="AlphaFoldDB" id="A0A8S1NUG9"/>
<dbReference type="EMBL" id="CAJJDN010000060">
    <property type="protein sequence ID" value="CAD8093043.1"/>
    <property type="molecule type" value="Genomic_DNA"/>
</dbReference>
<feature type="coiled-coil region" evidence="1">
    <location>
        <begin position="559"/>
        <end position="609"/>
    </location>
</feature>
<proteinExistence type="predicted"/>